<sequence>MTAFVLWLKRETPNPSGAMAMRESPLVEARSLKSPLQTVESSGQAYGLRKSHPAVVASTTPAKGAVPQVQTPGRIKPTWLMAELLPSEEGQNARTSPAQIMEQLRQSLRNAGARQMGKAVRFGVLNLAELLAMDSRTWAAGQDTPVASENRASSMLLTFYLCYLDRAGDGAGVQALLMAMEQGMEEGDAVRECILVGRSVADLEKEMGMAFAAAGVELQFTRRGGLAFRQ</sequence>
<reference evidence="1 2" key="1">
    <citation type="submission" date="2020-08" db="EMBL/GenBank/DDBJ databases">
        <title>Genomic Encyclopedia of Type Strains, Phase IV (KMG-IV): sequencing the most valuable type-strain genomes for metagenomic binning, comparative biology and taxonomic classification.</title>
        <authorList>
            <person name="Goeker M."/>
        </authorList>
    </citation>
    <scope>NUCLEOTIDE SEQUENCE [LARGE SCALE GENOMIC DNA]</scope>
    <source>
        <strain evidence="1 2">DSM 12252</strain>
    </source>
</reference>
<proteinExistence type="predicted"/>
<dbReference type="Proteomes" id="UP000590740">
    <property type="component" value="Unassembled WGS sequence"/>
</dbReference>
<accession>A0A7W7YEJ0</accession>
<comment type="caution">
    <text evidence="1">The sequence shown here is derived from an EMBL/GenBank/DDBJ whole genome shotgun (WGS) entry which is preliminary data.</text>
</comment>
<organism evidence="1 2">
    <name type="scientific">Prosthecobacter vanneervenii</name>
    <dbReference type="NCBI Taxonomy" id="48466"/>
    <lineage>
        <taxon>Bacteria</taxon>
        <taxon>Pseudomonadati</taxon>
        <taxon>Verrucomicrobiota</taxon>
        <taxon>Verrucomicrobiia</taxon>
        <taxon>Verrucomicrobiales</taxon>
        <taxon>Verrucomicrobiaceae</taxon>
        <taxon>Prosthecobacter</taxon>
    </lineage>
</organism>
<evidence type="ECO:0000313" key="1">
    <source>
        <dbReference type="EMBL" id="MBB5034726.1"/>
    </source>
</evidence>
<evidence type="ECO:0000313" key="2">
    <source>
        <dbReference type="Proteomes" id="UP000590740"/>
    </source>
</evidence>
<name>A0A7W7YEJ0_9BACT</name>
<keyword evidence="2" id="KW-1185">Reference proteome</keyword>
<gene>
    <name evidence="1" type="ORF">HNQ65_004334</name>
</gene>
<dbReference type="EMBL" id="JACHIG010000011">
    <property type="protein sequence ID" value="MBB5034726.1"/>
    <property type="molecule type" value="Genomic_DNA"/>
</dbReference>
<protein>
    <submittedName>
        <fullName evidence="1">Uncharacterized protein</fullName>
    </submittedName>
</protein>
<dbReference type="AlphaFoldDB" id="A0A7W7YEJ0"/>
<dbReference type="RefSeq" id="WP_184342815.1">
    <property type="nucleotide sequence ID" value="NZ_JACHIG010000011.1"/>
</dbReference>